<evidence type="ECO:0000259" key="1">
    <source>
        <dbReference type="Pfam" id="PF05050"/>
    </source>
</evidence>
<name>A0AAW0SVV3_SCYPA</name>
<dbReference type="Pfam" id="PF05050">
    <property type="entry name" value="Methyltransf_21"/>
    <property type="match status" value="2"/>
</dbReference>
<reference evidence="2 3" key="1">
    <citation type="submission" date="2023-03" db="EMBL/GenBank/DDBJ databases">
        <title>High-quality genome of Scylla paramamosain provides insights in environmental adaptation.</title>
        <authorList>
            <person name="Zhang L."/>
        </authorList>
    </citation>
    <scope>NUCLEOTIDE SEQUENCE [LARGE SCALE GENOMIC DNA]</scope>
    <source>
        <strain evidence="2">LZ_2023a</strain>
        <tissue evidence="2">Muscle</tissue>
    </source>
</reference>
<feature type="domain" description="Methyltransferase FkbM" evidence="1">
    <location>
        <begin position="87"/>
        <end position="227"/>
    </location>
</feature>
<dbReference type="InterPro" id="IPR006342">
    <property type="entry name" value="FkbM_mtfrase"/>
</dbReference>
<dbReference type="GO" id="GO:0005886">
    <property type="term" value="C:plasma membrane"/>
    <property type="evidence" value="ECO:0007669"/>
    <property type="project" value="TreeGrafter"/>
</dbReference>
<dbReference type="PANTHER" id="PTHR34009:SF2">
    <property type="entry name" value="PROTEIN STAR"/>
    <property type="match status" value="1"/>
</dbReference>
<dbReference type="Gene3D" id="3.40.50.150">
    <property type="entry name" value="Vaccinia Virus protein VP39"/>
    <property type="match status" value="2"/>
</dbReference>
<dbReference type="GO" id="GO:0005789">
    <property type="term" value="C:endoplasmic reticulum membrane"/>
    <property type="evidence" value="ECO:0007669"/>
    <property type="project" value="TreeGrafter"/>
</dbReference>
<organism evidence="2 3">
    <name type="scientific">Scylla paramamosain</name>
    <name type="common">Mud crab</name>
    <dbReference type="NCBI Taxonomy" id="85552"/>
    <lineage>
        <taxon>Eukaryota</taxon>
        <taxon>Metazoa</taxon>
        <taxon>Ecdysozoa</taxon>
        <taxon>Arthropoda</taxon>
        <taxon>Crustacea</taxon>
        <taxon>Multicrustacea</taxon>
        <taxon>Malacostraca</taxon>
        <taxon>Eumalacostraca</taxon>
        <taxon>Eucarida</taxon>
        <taxon>Decapoda</taxon>
        <taxon>Pleocyemata</taxon>
        <taxon>Brachyura</taxon>
        <taxon>Eubrachyura</taxon>
        <taxon>Portunoidea</taxon>
        <taxon>Portunidae</taxon>
        <taxon>Portuninae</taxon>
        <taxon>Scylla</taxon>
    </lineage>
</organism>
<dbReference type="SUPFAM" id="SSF53335">
    <property type="entry name" value="S-adenosyl-L-methionine-dependent methyltransferases"/>
    <property type="match status" value="2"/>
</dbReference>
<evidence type="ECO:0000313" key="2">
    <source>
        <dbReference type="EMBL" id="KAK8379498.1"/>
    </source>
</evidence>
<keyword evidence="3" id="KW-1185">Reference proteome</keyword>
<comment type="caution">
    <text evidence="2">The sequence shown here is derived from an EMBL/GenBank/DDBJ whole genome shotgun (WGS) entry which is preliminary data.</text>
</comment>
<dbReference type="InterPro" id="IPR029063">
    <property type="entry name" value="SAM-dependent_MTases_sf"/>
</dbReference>
<dbReference type="EMBL" id="JARAKH010000043">
    <property type="protein sequence ID" value="KAK8379498.1"/>
    <property type="molecule type" value="Genomic_DNA"/>
</dbReference>
<proteinExistence type="predicted"/>
<dbReference type="Proteomes" id="UP001487740">
    <property type="component" value="Unassembled WGS sequence"/>
</dbReference>
<sequence length="547" mass="60857">MARGELAYVYVIIRTAGRGGGRQGVVEGLHQEDPRLVELVRERVHPPSPLPYNLTHPGKKHYSEFGQSNILDEFILHGLSNGVYLEAGAVDGEYLSNTLYLEKHLGWSGVLVEPLPATYDALRRKHRKSYTLNAALSTTTTAQTLHMRTEGKKGVMSHFLREGEEEGEGEGEVTVLSLPLYTILLSLNLTQLDFLSLDLEGAELKVLRTVPWERVRVRVLCVECNRVGASPLTHFLLSQGYYHIGNFGIDCWTAGRGGGRQGVVEGLHQEDPRLVELVRERVHPPSPLPYNLTHPGKKHYSEFGQSNILDEFILHGLSNGVYLEAGAVDGEYLSNTLYLEKHLGWSGVLVEPLPATYDALRRKHRKSYTLNAALSTTTTAQTLHMRTEGKKGVMSHFLREGEEEGEGEGEVTVLSLPLYTILLSLNLTQLDFLSLDLEGAELKVLRTVPWERVRVRVLCGVQPRGSVASHSLPALPRLLPHWQLWHRLLVRLALSPLPDLPLVLSQGLVTVPASLLSLFLVECFDMLLVIPVFLLRYYAGTGGLNLP</sequence>
<dbReference type="GO" id="GO:0031902">
    <property type="term" value="C:late endosome membrane"/>
    <property type="evidence" value="ECO:0007669"/>
    <property type="project" value="TreeGrafter"/>
</dbReference>
<dbReference type="PANTHER" id="PTHR34009">
    <property type="entry name" value="PROTEIN STAR"/>
    <property type="match status" value="1"/>
</dbReference>
<evidence type="ECO:0000313" key="3">
    <source>
        <dbReference type="Proteomes" id="UP001487740"/>
    </source>
</evidence>
<dbReference type="InterPro" id="IPR053202">
    <property type="entry name" value="EGF_Rcpt_Signaling_Reg"/>
</dbReference>
<accession>A0AAW0SVV3</accession>
<protein>
    <recommendedName>
        <fullName evidence="1">Methyltransferase FkbM domain-containing protein</fullName>
    </recommendedName>
</protein>
<dbReference type="NCBIfam" id="TIGR01444">
    <property type="entry name" value="fkbM_fam"/>
    <property type="match status" value="2"/>
</dbReference>
<feature type="domain" description="Methyltransferase FkbM" evidence="1">
    <location>
        <begin position="325"/>
        <end position="458"/>
    </location>
</feature>
<dbReference type="GO" id="GO:0005794">
    <property type="term" value="C:Golgi apparatus"/>
    <property type="evidence" value="ECO:0007669"/>
    <property type="project" value="TreeGrafter"/>
</dbReference>
<dbReference type="GO" id="GO:0006888">
    <property type="term" value="P:endoplasmic reticulum to Golgi vesicle-mediated transport"/>
    <property type="evidence" value="ECO:0007669"/>
    <property type="project" value="TreeGrafter"/>
</dbReference>
<gene>
    <name evidence="2" type="ORF">O3P69_019428</name>
</gene>
<dbReference type="AlphaFoldDB" id="A0AAW0SVV3"/>
<dbReference type="GO" id="GO:0016197">
    <property type="term" value="P:endosomal transport"/>
    <property type="evidence" value="ECO:0007669"/>
    <property type="project" value="TreeGrafter"/>
</dbReference>